<dbReference type="InterPro" id="IPR008822">
    <property type="entry name" value="Endonuclease_RusA-like"/>
</dbReference>
<sequence>MENEDVLLPFEFHLMGTPISLQAKSTSKERWKSAVAEAARLRVEETVEWAYLEPEPLALTIYYFPTAAMGGDVDNIVKPIMDALIGVVYTDDKAVERVTVQKFEPSVDWEFATPSEQLTIALDTTSGTDGPTPVVYVHVANDLSWRRL</sequence>
<dbReference type="SUPFAM" id="SSF103084">
    <property type="entry name" value="Holliday junction resolvase RusA"/>
    <property type="match status" value="1"/>
</dbReference>
<dbReference type="Pfam" id="PF05866">
    <property type="entry name" value="RusA"/>
    <property type="match status" value="1"/>
</dbReference>
<dbReference type="Gene3D" id="3.30.1330.70">
    <property type="entry name" value="Holliday junction resolvase RusA"/>
    <property type="match status" value="1"/>
</dbReference>
<dbReference type="InterPro" id="IPR036614">
    <property type="entry name" value="RusA-like_sf"/>
</dbReference>
<organism evidence="1 2">
    <name type="scientific">Rhizobium favelukesii</name>
    <dbReference type="NCBI Taxonomy" id="348824"/>
    <lineage>
        <taxon>Bacteria</taxon>
        <taxon>Pseudomonadati</taxon>
        <taxon>Pseudomonadota</taxon>
        <taxon>Alphaproteobacteria</taxon>
        <taxon>Hyphomicrobiales</taxon>
        <taxon>Rhizobiaceae</taxon>
        <taxon>Rhizobium/Agrobacterium group</taxon>
        <taxon>Rhizobium</taxon>
    </lineage>
</organism>
<dbReference type="GO" id="GO:0006281">
    <property type="term" value="P:DNA repair"/>
    <property type="evidence" value="ECO:0007669"/>
    <property type="project" value="InterPro"/>
</dbReference>
<keyword evidence="2" id="KW-1185">Reference proteome</keyword>
<keyword evidence="1" id="KW-0614">Plasmid</keyword>
<accession>W6RGF6</accession>
<name>W6RGF6_9HYPH</name>
<dbReference type="GO" id="GO:0006310">
    <property type="term" value="P:DNA recombination"/>
    <property type="evidence" value="ECO:0007669"/>
    <property type="project" value="InterPro"/>
</dbReference>
<reference evidence="1" key="1">
    <citation type="submission" date="2013-11" db="EMBL/GenBank/DDBJ databases">
        <title>Draft genome sequence of the broad-host-range Rhizobium sp. LPU83 strain, a member of the low-genetic diversity Oregon-like Rhizobium sp. group.</title>
        <authorList>
            <person name="Wibberg D."/>
            <person name="Puehler A."/>
            <person name="Schlueter A."/>
        </authorList>
    </citation>
    <scope>NUCLEOTIDE SEQUENCE [LARGE SCALE GENOMIC DNA]</scope>
    <source>
        <strain evidence="1">LPU83</strain>
        <plasmid evidence="1">pLPU83b</plasmid>
    </source>
</reference>
<comment type="caution">
    <text evidence="1">The sequence shown here is derived from an EMBL/GenBank/DDBJ whole genome shotgun (WGS) entry which is preliminary data.</text>
</comment>
<dbReference type="RefSeq" id="WP_024318807.1">
    <property type="nucleotide sequence ID" value="NZ_ATTO01000117.1"/>
</dbReference>
<dbReference type="EMBL" id="CBYB010000033">
    <property type="protein sequence ID" value="CDM60297.1"/>
    <property type="molecule type" value="Genomic_DNA"/>
</dbReference>
<proteinExistence type="predicted"/>
<dbReference type="GO" id="GO:0000287">
    <property type="term" value="F:magnesium ion binding"/>
    <property type="evidence" value="ECO:0007669"/>
    <property type="project" value="InterPro"/>
</dbReference>
<dbReference type="AlphaFoldDB" id="W6RGF6"/>
<protein>
    <submittedName>
        <fullName evidence="1">Uncharacterized protein</fullName>
    </submittedName>
</protein>
<dbReference type="Proteomes" id="UP000019443">
    <property type="component" value="Unassembled WGS sequence"/>
</dbReference>
<evidence type="ECO:0000313" key="1">
    <source>
        <dbReference type="EMBL" id="CDM60297.1"/>
    </source>
</evidence>
<geneLocation type="plasmid" evidence="1">
    <name>pLPU83b</name>
</geneLocation>
<gene>
    <name evidence="1" type="ORF">LPU83_pLPU83b_0309</name>
</gene>
<evidence type="ECO:0000313" key="2">
    <source>
        <dbReference type="Proteomes" id="UP000019443"/>
    </source>
</evidence>